<keyword evidence="2" id="KW-1185">Reference proteome</keyword>
<evidence type="ECO:0000313" key="2">
    <source>
        <dbReference type="Proteomes" id="UP000298652"/>
    </source>
</evidence>
<name>A0A4U6UYR0_SETVI</name>
<evidence type="ECO:0000313" key="1">
    <source>
        <dbReference type="EMBL" id="TKW20755.1"/>
    </source>
</evidence>
<dbReference type="Gramene" id="TKW20755">
    <property type="protein sequence ID" value="TKW20755"/>
    <property type="gene ID" value="SEVIR_4G109500v2"/>
</dbReference>
<dbReference type="Proteomes" id="UP000298652">
    <property type="component" value="Chromosome 4"/>
</dbReference>
<dbReference type="EMBL" id="CM016555">
    <property type="protein sequence ID" value="TKW20755.1"/>
    <property type="molecule type" value="Genomic_DNA"/>
</dbReference>
<gene>
    <name evidence="1" type="ORF">SEVIR_4G109500v2</name>
</gene>
<evidence type="ECO:0008006" key="3">
    <source>
        <dbReference type="Google" id="ProtNLM"/>
    </source>
</evidence>
<sequence>MALKSYTYDMCILQRPETSAHLFMRCNFAKACWASIGISVVTTRPILQIFSCIKQQPGVPFFVEIIILMAWSIWTTRSDVIFNDIDPSMNACKRKFVSEFSLVLLSTKPSIVLAKESWLNSL</sequence>
<proteinExistence type="predicted"/>
<dbReference type="AlphaFoldDB" id="A0A4U6UYR0"/>
<reference evidence="1" key="1">
    <citation type="submission" date="2019-03" db="EMBL/GenBank/DDBJ databases">
        <title>WGS assembly of Setaria viridis.</title>
        <authorList>
            <person name="Huang P."/>
            <person name="Jenkins J."/>
            <person name="Grimwood J."/>
            <person name="Barry K."/>
            <person name="Healey A."/>
            <person name="Mamidi S."/>
            <person name="Sreedasyam A."/>
            <person name="Shu S."/>
            <person name="Feldman M."/>
            <person name="Wu J."/>
            <person name="Yu Y."/>
            <person name="Chen C."/>
            <person name="Johnson J."/>
            <person name="Rokhsar D."/>
            <person name="Baxter I."/>
            <person name="Schmutz J."/>
            <person name="Brutnell T."/>
            <person name="Kellogg E."/>
        </authorList>
    </citation>
    <scope>NUCLEOTIDE SEQUENCE [LARGE SCALE GENOMIC DNA]</scope>
</reference>
<accession>A0A4U6UYR0</accession>
<protein>
    <recommendedName>
        <fullName evidence="3">Reverse transcriptase zinc-binding domain-containing protein</fullName>
    </recommendedName>
</protein>
<organism evidence="1 2">
    <name type="scientific">Setaria viridis</name>
    <name type="common">Green bristlegrass</name>
    <name type="synonym">Setaria italica subsp. viridis</name>
    <dbReference type="NCBI Taxonomy" id="4556"/>
    <lineage>
        <taxon>Eukaryota</taxon>
        <taxon>Viridiplantae</taxon>
        <taxon>Streptophyta</taxon>
        <taxon>Embryophyta</taxon>
        <taxon>Tracheophyta</taxon>
        <taxon>Spermatophyta</taxon>
        <taxon>Magnoliopsida</taxon>
        <taxon>Liliopsida</taxon>
        <taxon>Poales</taxon>
        <taxon>Poaceae</taxon>
        <taxon>PACMAD clade</taxon>
        <taxon>Panicoideae</taxon>
        <taxon>Panicodae</taxon>
        <taxon>Paniceae</taxon>
        <taxon>Cenchrinae</taxon>
        <taxon>Setaria</taxon>
    </lineage>
</organism>